<dbReference type="Proteomes" id="UP000664203">
    <property type="component" value="Unassembled WGS sequence"/>
</dbReference>
<reference evidence="1" key="1">
    <citation type="submission" date="2021-03" db="EMBL/GenBank/DDBJ databases">
        <authorList>
            <person name="Tagirdzhanova G."/>
        </authorList>
    </citation>
    <scope>NUCLEOTIDE SEQUENCE</scope>
</reference>
<dbReference type="EMBL" id="CAJPDR010000283">
    <property type="protein sequence ID" value="CAF9930209.1"/>
    <property type="molecule type" value="Genomic_DNA"/>
</dbReference>
<name>A0A8H3FVW6_9LECA</name>
<organism evidence="1 2">
    <name type="scientific">Alectoria fallacina</name>
    <dbReference type="NCBI Taxonomy" id="1903189"/>
    <lineage>
        <taxon>Eukaryota</taxon>
        <taxon>Fungi</taxon>
        <taxon>Dikarya</taxon>
        <taxon>Ascomycota</taxon>
        <taxon>Pezizomycotina</taxon>
        <taxon>Lecanoromycetes</taxon>
        <taxon>OSLEUM clade</taxon>
        <taxon>Lecanoromycetidae</taxon>
        <taxon>Lecanorales</taxon>
        <taxon>Lecanorineae</taxon>
        <taxon>Parmeliaceae</taxon>
        <taxon>Alectoria</taxon>
    </lineage>
</organism>
<evidence type="ECO:0000313" key="1">
    <source>
        <dbReference type="EMBL" id="CAF9930209.1"/>
    </source>
</evidence>
<protein>
    <submittedName>
        <fullName evidence="1">Uncharacterized protein</fullName>
    </submittedName>
</protein>
<comment type="caution">
    <text evidence="1">The sequence shown here is derived from an EMBL/GenBank/DDBJ whole genome shotgun (WGS) entry which is preliminary data.</text>
</comment>
<dbReference type="AlphaFoldDB" id="A0A8H3FVW6"/>
<keyword evidence="2" id="KW-1185">Reference proteome</keyword>
<accession>A0A8H3FVW6</accession>
<gene>
    <name evidence="1" type="ORF">ALECFALPRED_004549</name>
</gene>
<dbReference type="OrthoDB" id="5299623at2759"/>
<evidence type="ECO:0000313" key="2">
    <source>
        <dbReference type="Proteomes" id="UP000664203"/>
    </source>
</evidence>
<proteinExistence type="predicted"/>
<sequence length="131" mass="14968">MAFSLGMGQFKDYSVNPAARQNIQSPSLAAGLASWLDDTLSATGRPIDLKHEDLERGIKEYLNDNYNGIEKDAAYGRKLMEKERISRPHSHFEEAVQQVKRDVEHMKHELDLGLDKVLEFRDKIPKEIGEE</sequence>